<protein>
    <submittedName>
        <fullName evidence="6">Alginate O-acetyltransferase complex protein AlgI</fullName>
    </submittedName>
</protein>
<dbReference type="GO" id="GO:0016020">
    <property type="term" value="C:membrane"/>
    <property type="evidence" value="ECO:0007669"/>
    <property type="project" value="UniProtKB-SubCell"/>
</dbReference>
<evidence type="ECO:0000313" key="8">
    <source>
        <dbReference type="Proteomes" id="UP000464675"/>
    </source>
</evidence>
<keyword evidence="2 5" id="KW-0812">Transmembrane</keyword>
<evidence type="ECO:0000313" key="6">
    <source>
        <dbReference type="EMBL" id="MBB5212111.1"/>
    </source>
</evidence>
<organism evidence="6 9">
    <name type="scientific">Microbulbifer hydrolyticus</name>
    <dbReference type="NCBI Taxonomy" id="48074"/>
    <lineage>
        <taxon>Bacteria</taxon>
        <taxon>Pseudomonadati</taxon>
        <taxon>Pseudomonadota</taxon>
        <taxon>Gammaproteobacteria</taxon>
        <taxon>Cellvibrionales</taxon>
        <taxon>Microbulbiferaceae</taxon>
        <taxon>Microbulbifer</taxon>
    </lineage>
</organism>
<dbReference type="PANTHER" id="PTHR13285">
    <property type="entry name" value="ACYLTRANSFERASE"/>
    <property type="match status" value="1"/>
</dbReference>
<dbReference type="Proteomes" id="UP000563601">
    <property type="component" value="Unassembled WGS sequence"/>
</dbReference>
<evidence type="ECO:0000256" key="4">
    <source>
        <dbReference type="ARBA" id="ARBA00023136"/>
    </source>
</evidence>
<dbReference type="Pfam" id="PF03062">
    <property type="entry name" value="MBOAT"/>
    <property type="match status" value="1"/>
</dbReference>
<evidence type="ECO:0000256" key="1">
    <source>
        <dbReference type="ARBA" id="ARBA00004141"/>
    </source>
</evidence>
<keyword evidence="4 5" id="KW-0472">Membrane</keyword>
<comment type="subcellular location">
    <subcellularLocation>
        <location evidence="1">Membrane</location>
        <topology evidence="1">Multi-pass membrane protein</topology>
    </subcellularLocation>
</comment>
<keyword evidence="3 5" id="KW-1133">Transmembrane helix</keyword>
<feature type="transmembrane region" description="Helical" evidence="5">
    <location>
        <begin position="76"/>
        <end position="93"/>
    </location>
</feature>
<dbReference type="OrthoDB" id="139172at2"/>
<evidence type="ECO:0000256" key="2">
    <source>
        <dbReference type="ARBA" id="ARBA00022692"/>
    </source>
</evidence>
<feature type="transmembrane region" description="Helical" evidence="5">
    <location>
        <begin position="181"/>
        <end position="204"/>
    </location>
</feature>
<evidence type="ECO:0000256" key="5">
    <source>
        <dbReference type="SAM" id="Phobius"/>
    </source>
</evidence>
<reference evidence="6 9" key="2">
    <citation type="submission" date="2020-08" db="EMBL/GenBank/DDBJ databases">
        <title>Genomic Encyclopedia of Type Strains, Phase IV (KMG-IV): sequencing the most valuable type-strain genomes for metagenomic binning, comparative biology and taxonomic classification.</title>
        <authorList>
            <person name="Goeker M."/>
        </authorList>
    </citation>
    <scope>NUCLEOTIDE SEQUENCE [LARGE SCALE GENOMIC DNA]</scope>
    <source>
        <strain evidence="6 9">DSM 11525</strain>
    </source>
</reference>
<feature type="transmembrane region" description="Helical" evidence="5">
    <location>
        <begin position="349"/>
        <end position="367"/>
    </location>
</feature>
<sequence>MGDFNFVSLEWLEWIIPTLVAFWVLPAAHRGWLLASVSLLFLYSLSPYSSGVLVVFSLLCYLTVSREQLSPARSKFAISLILIVLVGFKLLAIERSADGGLVGNGVIPLGISFYSLRCIHLILERSRGNIGVVDARTLVSYLFFLPTIWVGPINRFDEFGKGHRRHRWDAELFSRGIERAIYGYVKVVIVCGFFLQSYWPYWAAENIGAGTQLWQYLELVREGLTLYLLFSGFSDIAIAFSAMLGYRVGENFDAPYLAKNISDFWRKWHISLTSWSRDYIYKYVMARSRNPSIGVLASLVTIGMWHEVSLRYLAWAFYHWVGIVIWQYFKRLRIYAPNMYSLMPSWLSYSLSVTLTLHFVWLGFLLVKQTTFTSMVNVVQLLFVGGV</sequence>
<reference evidence="7 8" key="1">
    <citation type="submission" date="2020-01" db="EMBL/GenBank/DDBJ databases">
        <title>The possibility of degradation of plastic by Microbulbifer hydrolyticus IRE-31.</title>
        <authorList>
            <person name="Liu L."/>
        </authorList>
    </citation>
    <scope>NUCLEOTIDE SEQUENCE [LARGE SCALE GENOMIC DNA]</scope>
    <source>
        <strain evidence="7 8">IRE-31</strain>
    </source>
</reference>
<dbReference type="EMBL" id="CP047491">
    <property type="protein sequence ID" value="QHQ39784.1"/>
    <property type="molecule type" value="Genomic_DNA"/>
</dbReference>
<dbReference type="EMBL" id="JACHHR010000003">
    <property type="protein sequence ID" value="MBB5212111.1"/>
    <property type="molecule type" value="Genomic_DNA"/>
</dbReference>
<name>A0A6P1TAJ7_9GAMM</name>
<dbReference type="GO" id="GO:0016746">
    <property type="term" value="F:acyltransferase activity"/>
    <property type="evidence" value="ECO:0007669"/>
    <property type="project" value="TreeGrafter"/>
</dbReference>
<dbReference type="PANTHER" id="PTHR13285:SF18">
    <property type="entry name" value="PROTEIN-CYSTEINE N-PALMITOYLTRANSFERASE RASP"/>
    <property type="match status" value="1"/>
</dbReference>
<dbReference type="RefSeq" id="WP_161859098.1">
    <property type="nucleotide sequence ID" value="NZ_CP047491.1"/>
</dbReference>
<feature type="transmembrane region" description="Helical" evidence="5">
    <location>
        <begin position="105"/>
        <end position="123"/>
    </location>
</feature>
<evidence type="ECO:0000256" key="3">
    <source>
        <dbReference type="ARBA" id="ARBA00022989"/>
    </source>
</evidence>
<dbReference type="InterPro" id="IPR051085">
    <property type="entry name" value="MB_O-acyltransferase"/>
</dbReference>
<keyword evidence="8" id="KW-1185">Reference proteome</keyword>
<dbReference type="Proteomes" id="UP000464675">
    <property type="component" value="Chromosome"/>
</dbReference>
<feature type="transmembrane region" description="Helical" evidence="5">
    <location>
        <begin position="312"/>
        <end position="329"/>
    </location>
</feature>
<gene>
    <name evidence="7" type="ORF">GTQ55_12850</name>
    <name evidence="6" type="ORF">HNQ53_002336</name>
</gene>
<feature type="transmembrane region" description="Helical" evidence="5">
    <location>
        <begin position="12"/>
        <end position="29"/>
    </location>
</feature>
<evidence type="ECO:0000313" key="9">
    <source>
        <dbReference type="Proteomes" id="UP000563601"/>
    </source>
</evidence>
<proteinExistence type="predicted"/>
<feature type="transmembrane region" description="Helical" evidence="5">
    <location>
        <begin position="224"/>
        <end position="246"/>
    </location>
</feature>
<dbReference type="InterPro" id="IPR004299">
    <property type="entry name" value="MBOAT_fam"/>
</dbReference>
<accession>A0A6P1TAJ7</accession>
<feature type="transmembrane region" description="Helical" evidence="5">
    <location>
        <begin position="41"/>
        <end position="64"/>
    </location>
</feature>
<dbReference type="AlphaFoldDB" id="A0A6P1TAJ7"/>
<evidence type="ECO:0000313" key="7">
    <source>
        <dbReference type="EMBL" id="QHQ39784.1"/>
    </source>
</evidence>